<gene>
    <name evidence="2" type="ORF">CJ240_06635</name>
</gene>
<dbReference type="Proteomes" id="UP000243201">
    <property type="component" value="Unassembled WGS sequence"/>
</dbReference>
<proteinExistence type="predicted"/>
<keyword evidence="3" id="KW-1185">Reference proteome</keyword>
<sequence length="167" mass="16658">MASKKSLGLTAALGLLGLLIGGGAGAASALWHDSPSPTANSSITAGDLKVEITGLPTITHDCDGKAEQVKNGTAFVEPGEAYKVAYPVRITAEGKNIAVKTSGSGEVTDKAGKELDVVHGSTEGLLVKSVKADGAKDATLGGLIAGQAPPAKVLEDARITGEQVRGG</sequence>
<protein>
    <submittedName>
        <fullName evidence="2">Uncharacterized protein</fullName>
    </submittedName>
</protein>
<comment type="caution">
    <text evidence="2">The sequence shown here is derived from an EMBL/GenBank/DDBJ whole genome shotgun (WGS) entry which is preliminary data.</text>
</comment>
<organism evidence="2 3">
    <name type="scientific">Varibaculum cambriense</name>
    <dbReference type="NCBI Taxonomy" id="184870"/>
    <lineage>
        <taxon>Bacteria</taxon>
        <taxon>Bacillati</taxon>
        <taxon>Actinomycetota</taxon>
        <taxon>Actinomycetes</taxon>
        <taxon>Actinomycetales</taxon>
        <taxon>Actinomycetaceae</taxon>
        <taxon>Varibaculum</taxon>
    </lineage>
</organism>
<feature type="chain" id="PRO_5045618946" evidence="1">
    <location>
        <begin position="27"/>
        <end position="167"/>
    </location>
</feature>
<keyword evidence="1" id="KW-0732">Signal</keyword>
<accession>A0ABX4UP07</accession>
<dbReference type="RefSeq" id="WP_102184442.1">
    <property type="nucleotide sequence ID" value="NZ_PNGC01000002.1"/>
</dbReference>
<evidence type="ECO:0000313" key="2">
    <source>
        <dbReference type="EMBL" id="PMB89439.1"/>
    </source>
</evidence>
<feature type="signal peptide" evidence="1">
    <location>
        <begin position="1"/>
        <end position="26"/>
    </location>
</feature>
<name>A0ABX4UP07_9ACTO</name>
<dbReference type="EMBL" id="PNGC01000002">
    <property type="protein sequence ID" value="PMB89439.1"/>
    <property type="molecule type" value="Genomic_DNA"/>
</dbReference>
<evidence type="ECO:0000313" key="3">
    <source>
        <dbReference type="Proteomes" id="UP000243201"/>
    </source>
</evidence>
<reference evidence="2 3" key="1">
    <citation type="submission" date="2017-09" db="EMBL/GenBank/DDBJ databases">
        <title>Bacterial strain isolated from the female urinary microbiota.</title>
        <authorList>
            <person name="Thomas-White K."/>
            <person name="Kumar N."/>
            <person name="Forster S."/>
            <person name="Putonti C."/>
            <person name="Lawley T."/>
            <person name="Wolfe A.J."/>
        </authorList>
    </citation>
    <scope>NUCLEOTIDE SEQUENCE [LARGE SCALE GENOMIC DNA]</scope>
    <source>
        <strain evidence="2 3">UMB0744</strain>
    </source>
</reference>
<evidence type="ECO:0000256" key="1">
    <source>
        <dbReference type="SAM" id="SignalP"/>
    </source>
</evidence>